<dbReference type="GO" id="GO:0005886">
    <property type="term" value="C:plasma membrane"/>
    <property type="evidence" value="ECO:0007669"/>
    <property type="project" value="UniProtKB-SubCell"/>
</dbReference>
<keyword evidence="4 6" id="KW-1133">Transmembrane helix</keyword>
<evidence type="ECO:0000313" key="8">
    <source>
        <dbReference type="EMBL" id="RWR06104.1"/>
    </source>
</evidence>
<sequence>MSASSDRGIWRVFRQEVRQIASRRALFLLLVPYPLLLLFVLTATFHQEVPTGLPVAVVDQDGSTMSRQIVRMIDETPDLAVVAKLPDLSEARRALVSNEVYGIVMIPPEMERDLLSSKRPEVVVFHNSQMLTVGGIVARAAGAALGGFAAGVSIELRESQGQTAEEAEAGVNPIPVRQSPLFNPALDYTQFLLASSMPSVLQIFICASAVLAISRERRDRGGMARFVADGGCAWRALIGKLAPYGMIYLVMLWGADAVVFGYFGAPFRGDPVLYLLCSLLFVSACLSLGAFLGLVSDSPLIGLGYAGILTAPAFGFVGISFPRMAMNGFALAWGAALPLTPYLQLRIDQAVRGAYAAMSLPAVGWLVALWGLYGGLALLLVRRQARPHEISAGELSG</sequence>
<evidence type="ECO:0000256" key="6">
    <source>
        <dbReference type="SAM" id="Phobius"/>
    </source>
</evidence>
<keyword evidence="5 6" id="KW-0472">Membrane</keyword>
<feature type="transmembrane region" description="Helical" evidence="6">
    <location>
        <begin position="191"/>
        <end position="213"/>
    </location>
</feature>
<accession>A0A443IM30</accession>
<comment type="caution">
    <text evidence="8">The sequence shown here is derived from an EMBL/GenBank/DDBJ whole genome shotgun (WGS) entry which is preliminary data.</text>
</comment>
<protein>
    <submittedName>
        <fullName evidence="8">ABC transporter permease</fullName>
    </submittedName>
</protein>
<evidence type="ECO:0000313" key="9">
    <source>
        <dbReference type="Proteomes" id="UP000285710"/>
    </source>
</evidence>
<feature type="transmembrane region" description="Helical" evidence="6">
    <location>
        <begin position="25"/>
        <end position="45"/>
    </location>
</feature>
<reference evidence="8 9" key="2">
    <citation type="submission" date="2019-01" db="EMBL/GenBank/DDBJ databases">
        <authorList>
            <person name="Li Y."/>
        </authorList>
    </citation>
    <scope>NUCLEOTIDE SEQUENCE [LARGE SCALE GENOMIC DNA]</scope>
    <source>
        <strain evidence="8 9">2D-5</strain>
    </source>
</reference>
<evidence type="ECO:0000256" key="5">
    <source>
        <dbReference type="ARBA" id="ARBA00023136"/>
    </source>
</evidence>
<feature type="transmembrane region" description="Helical" evidence="6">
    <location>
        <begin position="245"/>
        <end position="265"/>
    </location>
</feature>
<dbReference type="InterPro" id="IPR013525">
    <property type="entry name" value="ABC2_TM"/>
</dbReference>
<feature type="domain" description="ABC-2 type transporter transmembrane" evidence="7">
    <location>
        <begin position="26"/>
        <end position="379"/>
    </location>
</feature>
<evidence type="ECO:0000259" key="7">
    <source>
        <dbReference type="Pfam" id="PF12698"/>
    </source>
</evidence>
<dbReference type="PANTHER" id="PTHR30294:SF47">
    <property type="entry name" value="INNER MEMBRANE TRANSPORT PERMEASE YHHJ"/>
    <property type="match status" value="1"/>
</dbReference>
<feature type="transmembrane region" description="Helical" evidence="6">
    <location>
        <begin position="362"/>
        <end position="381"/>
    </location>
</feature>
<dbReference type="RefSeq" id="WP_128270834.1">
    <property type="nucleotide sequence ID" value="NZ_SAUW01000031.1"/>
</dbReference>
<name>A0A443IM30_9RHOB</name>
<feature type="transmembrane region" description="Helical" evidence="6">
    <location>
        <begin position="302"/>
        <end position="321"/>
    </location>
</feature>
<dbReference type="InterPro" id="IPR051449">
    <property type="entry name" value="ABC-2_transporter_component"/>
</dbReference>
<evidence type="ECO:0000256" key="3">
    <source>
        <dbReference type="ARBA" id="ARBA00022692"/>
    </source>
</evidence>
<keyword evidence="2" id="KW-1003">Cell membrane</keyword>
<feature type="transmembrane region" description="Helical" evidence="6">
    <location>
        <begin position="271"/>
        <end position="295"/>
    </location>
</feature>
<dbReference type="AlphaFoldDB" id="A0A443IM30"/>
<organism evidence="8 9">
    <name type="scientific">Paenirhodobacter populi</name>
    <dbReference type="NCBI Taxonomy" id="2306993"/>
    <lineage>
        <taxon>Bacteria</taxon>
        <taxon>Pseudomonadati</taxon>
        <taxon>Pseudomonadota</taxon>
        <taxon>Alphaproteobacteria</taxon>
        <taxon>Rhodobacterales</taxon>
        <taxon>Rhodobacter group</taxon>
        <taxon>Paenirhodobacter</taxon>
    </lineage>
</organism>
<proteinExistence type="predicted"/>
<dbReference type="Gene3D" id="3.40.1710.10">
    <property type="entry name" value="abc type-2 transporter like domain"/>
    <property type="match status" value="1"/>
</dbReference>
<dbReference type="EMBL" id="SAUW01000031">
    <property type="protein sequence ID" value="RWR06104.1"/>
    <property type="molecule type" value="Genomic_DNA"/>
</dbReference>
<evidence type="ECO:0000256" key="2">
    <source>
        <dbReference type="ARBA" id="ARBA00022475"/>
    </source>
</evidence>
<comment type="subcellular location">
    <subcellularLocation>
        <location evidence="1">Cell membrane</location>
        <topology evidence="1">Multi-pass membrane protein</topology>
    </subcellularLocation>
</comment>
<keyword evidence="3 6" id="KW-0812">Transmembrane</keyword>
<dbReference type="PANTHER" id="PTHR30294">
    <property type="entry name" value="MEMBRANE COMPONENT OF ABC TRANSPORTER YHHJ-RELATED"/>
    <property type="match status" value="1"/>
</dbReference>
<reference evidence="8 9" key="1">
    <citation type="submission" date="2019-01" db="EMBL/GenBank/DDBJ databases">
        <title>Sinorhodobacter populi sp. nov. isolated from the symptomatic bark tissue of Populus euramericana canker.</title>
        <authorList>
            <person name="Xu G."/>
        </authorList>
    </citation>
    <scope>NUCLEOTIDE SEQUENCE [LARGE SCALE GENOMIC DNA]</scope>
    <source>
        <strain evidence="8 9">2D-5</strain>
    </source>
</reference>
<dbReference type="Pfam" id="PF12698">
    <property type="entry name" value="ABC2_membrane_3"/>
    <property type="match status" value="1"/>
</dbReference>
<dbReference type="GO" id="GO:0140359">
    <property type="term" value="F:ABC-type transporter activity"/>
    <property type="evidence" value="ECO:0007669"/>
    <property type="project" value="InterPro"/>
</dbReference>
<dbReference type="Proteomes" id="UP000285710">
    <property type="component" value="Unassembled WGS sequence"/>
</dbReference>
<evidence type="ECO:0000256" key="1">
    <source>
        <dbReference type="ARBA" id="ARBA00004651"/>
    </source>
</evidence>
<evidence type="ECO:0000256" key="4">
    <source>
        <dbReference type="ARBA" id="ARBA00022989"/>
    </source>
</evidence>
<gene>
    <name evidence="8" type="ORF">D2T33_19050</name>
</gene>
<keyword evidence="9" id="KW-1185">Reference proteome</keyword>